<dbReference type="PANTHER" id="PTHR40459">
    <property type="entry name" value="CONSERVED HYPOTHETICAL ALANINE AND LEUCINE RICH PROTEIN"/>
    <property type="match status" value="1"/>
</dbReference>
<evidence type="ECO:0000256" key="1">
    <source>
        <dbReference type="SAM" id="MobiDB-lite"/>
    </source>
</evidence>
<organism evidence="4 5">
    <name type="scientific">Streptomyces lividans 1326</name>
    <dbReference type="NCBI Taxonomy" id="1200984"/>
    <lineage>
        <taxon>Bacteria</taxon>
        <taxon>Bacillati</taxon>
        <taxon>Actinomycetota</taxon>
        <taxon>Actinomycetes</taxon>
        <taxon>Kitasatosporales</taxon>
        <taxon>Streptomycetaceae</taxon>
        <taxon>Streptomyces</taxon>
    </lineage>
</organism>
<evidence type="ECO:0008006" key="6">
    <source>
        <dbReference type="Google" id="ProtNLM"/>
    </source>
</evidence>
<evidence type="ECO:0000313" key="4">
    <source>
        <dbReference type="EMBL" id="EOY48440.1"/>
    </source>
</evidence>
<dbReference type="Gene3D" id="1.10.1040.20">
    <property type="entry name" value="ProC-like, C-terminal domain"/>
    <property type="match status" value="1"/>
</dbReference>
<dbReference type="SUPFAM" id="SSF51735">
    <property type="entry name" value="NAD(P)-binding Rossmann-fold domains"/>
    <property type="match status" value="1"/>
</dbReference>
<evidence type="ECO:0000313" key="5">
    <source>
        <dbReference type="Proteomes" id="UP000014062"/>
    </source>
</evidence>
<accession>A0A7U9DU24</accession>
<dbReference type="InterPro" id="IPR018931">
    <property type="entry name" value="DUF2520"/>
</dbReference>
<dbReference type="InterPro" id="IPR008927">
    <property type="entry name" value="6-PGluconate_DH-like_C_sf"/>
</dbReference>
<dbReference type="SUPFAM" id="SSF48179">
    <property type="entry name" value="6-phosphogluconate dehydrogenase C-terminal domain-like"/>
    <property type="match status" value="1"/>
</dbReference>
<feature type="domain" description="Putative oxidoreductase/dehydrogenase Rossmann-like" evidence="2">
    <location>
        <begin position="4"/>
        <end position="132"/>
    </location>
</feature>
<dbReference type="InterPro" id="IPR036291">
    <property type="entry name" value="NAD(P)-bd_dom_sf"/>
</dbReference>
<reference evidence="5" key="1">
    <citation type="journal article" date="2013" name="Genome Biol. Evol.">
        <title>The genome sequence of Streptomyces lividans 66 reveals a novel tRNA-dependent peptide biosynthetic system within a metal-related genomic island.</title>
        <authorList>
            <person name="Cruz-Morales P."/>
            <person name="Vijgenboom E."/>
            <person name="Iruegas-Bocardo F."/>
            <person name="Girard G."/>
            <person name="Yanez-Guerra L.A."/>
            <person name="Ramos-Aboites H.E."/>
            <person name="Pernodet J.L."/>
            <person name="Anne J."/>
            <person name="van Wezel G.P."/>
            <person name="Barona-Gomez F."/>
        </authorList>
    </citation>
    <scope>NUCLEOTIDE SEQUENCE [LARGE SCALE GENOMIC DNA]</scope>
    <source>
        <strain evidence="5">1326</strain>
    </source>
</reference>
<dbReference type="Gene3D" id="3.40.50.720">
    <property type="entry name" value="NAD(P)-binding Rossmann-like Domain"/>
    <property type="match status" value="1"/>
</dbReference>
<feature type="compositionally biased region" description="Low complexity" evidence="1">
    <location>
        <begin position="301"/>
        <end position="319"/>
    </location>
</feature>
<feature type="compositionally biased region" description="Low complexity" evidence="1">
    <location>
        <begin position="400"/>
        <end position="414"/>
    </location>
</feature>
<feature type="region of interest" description="Disordered" evidence="1">
    <location>
        <begin position="299"/>
        <end position="420"/>
    </location>
</feature>
<dbReference type="Pfam" id="PF10728">
    <property type="entry name" value="DUF2520"/>
    <property type="match status" value="1"/>
</dbReference>
<gene>
    <name evidence="4" type="ORF">SLI_3727</name>
</gene>
<dbReference type="Proteomes" id="UP000014062">
    <property type="component" value="Chromosome"/>
</dbReference>
<protein>
    <recommendedName>
        <fullName evidence="6">DUF2520 domain-containing protein</fullName>
    </recommendedName>
</protein>
<feature type="domain" description="DUF2520" evidence="3">
    <location>
        <begin position="149"/>
        <end position="275"/>
    </location>
</feature>
<sequence length="420" mass="42183">MNTTPQADPKDRPARLTVGVVGAGRVGPALAASLQLAGHRPVAVSGVSDASRRRAAALLPDVPLMTPAEVLQHAELVLLTVPDDALPGLVTGLAETGAVRPGQLLVHTSGRYGARVLDPALRAGALPLALHPAMTFTGTPVDVQRLAGCSFGVTAPEELRLAAEALVIEMGGEPEWIAEDRRPLYHAALALGSNHLITLVAQSMELLRTAGVTAPDRMLGPLLGASLDNALRSGDAALTGPVARGDAGTVAAHIVELREHAPQAVAGYLAMARATADRALDHGLLKPELAEDLLGVLAENAPGTSPTGAPAADAPAGPDRTPDAKTDPEGAPGPEDVPAPDGSTGPDGPTDAARGPATDGPAKDGPHRRKRTPDADADAGSEGAPAPEGSPDPDGPDGPTGPERPAGPTGPTGTDDGGAR</sequence>
<dbReference type="EMBL" id="CM001889">
    <property type="protein sequence ID" value="EOY48440.1"/>
    <property type="molecule type" value="Genomic_DNA"/>
</dbReference>
<evidence type="ECO:0000259" key="2">
    <source>
        <dbReference type="Pfam" id="PF10727"/>
    </source>
</evidence>
<dbReference type="Pfam" id="PF10727">
    <property type="entry name" value="Rossmann-like"/>
    <property type="match status" value="1"/>
</dbReference>
<dbReference type="PANTHER" id="PTHR40459:SF1">
    <property type="entry name" value="CONSERVED HYPOTHETICAL ALANINE AND LEUCINE RICH PROTEIN"/>
    <property type="match status" value="1"/>
</dbReference>
<name>A0A7U9DU24_STRLI</name>
<dbReference type="InterPro" id="IPR019665">
    <property type="entry name" value="OxRdtase/DH_put_Rossmann_dom"/>
</dbReference>
<dbReference type="AlphaFoldDB" id="A0A7U9DU24"/>
<dbReference type="RefSeq" id="WP_003975448.1">
    <property type="nucleotide sequence ID" value="NZ_CM001889.1"/>
</dbReference>
<proteinExistence type="predicted"/>
<evidence type="ECO:0000259" key="3">
    <source>
        <dbReference type="Pfam" id="PF10728"/>
    </source>
</evidence>
<dbReference type="InterPro" id="IPR037108">
    <property type="entry name" value="TM1727-like_C_sf"/>
</dbReference>